<dbReference type="OrthoDB" id="4842307at2759"/>
<organism evidence="2 3">
    <name type="scientific">Colletotrichum asianum</name>
    <dbReference type="NCBI Taxonomy" id="702518"/>
    <lineage>
        <taxon>Eukaryota</taxon>
        <taxon>Fungi</taxon>
        <taxon>Dikarya</taxon>
        <taxon>Ascomycota</taxon>
        <taxon>Pezizomycotina</taxon>
        <taxon>Sordariomycetes</taxon>
        <taxon>Hypocreomycetidae</taxon>
        <taxon>Glomerellales</taxon>
        <taxon>Glomerellaceae</taxon>
        <taxon>Colletotrichum</taxon>
        <taxon>Colletotrichum gloeosporioides species complex</taxon>
    </lineage>
</organism>
<protein>
    <submittedName>
        <fullName evidence="2">Uncharacterized protein</fullName>
    </submittedName>
</protein>
<feature type="compositionally biased region" description="Polar residues" evidence="1">
    <location>
        <begin position="14"/>
        <end position="26"/>
    </location>
</feature>
<sequence length="210" mass="23287">MAANAGSQGEDESTGNARRTTHQNPITRKMSPHRPNGWSLESGGRYTEQRETESIAGFGRIPYTKTSEFAGPIAPSESPAPRGRRPKPHRGVQTAADEAISSIVAEKGTRVGEDEQVKRYDSLTRETGIFDLVSRSSWGSQQSLDGSPSSRRVARSLARLNDAGDRYFRVRRWPLVENSRPGLTPLVAIIPLEDVQTRSRVQRWSKTGMR</sequence>
<gene>
    <name evidence="2" type="ORF">GQ607_002448</name>
</gene>
<evidence type="ECO:0000313" key="3">
    <source>
        <dbReference type="Proteomes" id="UP000434172"/>
    </source>
</evidence>
<accession>A0A8H3WL91</accession>
<proteinExistence type="predicted"/>
<dbReference type="AlphaFoldDB" id="A0A8H3WL91"/>
<name>A0A8H3WL91_9PEZI</name>
<dbReference type="EMBL" id="WOWK01000008">
    <property type="protein sequence ID" value="KAF0330118.1"/>
    <property type="molecule type" value="Genomic_DNA"/>
</dbReference>
<evidence type="ECO:0000256" key="1">
    <source>
        <dbReference type="SAM" id="MobiDB-lite"/>
    </source>
</evidence>
<comment type="caution">
    <text evidence="2">The sequence shown here is derived from an EMBL/GenBank/DDBJ whole genome shotgun (WGS) entry which is preliminary data.</text>
</comment>
<keyword evidence="3" id="KW-1185">Reference proteome</keyword>
<reference evidence="2 3" key="1">
    <citation type="submission" date="2019-12" db="EMBL/GenBank/DDBJ databases">
        <title>A genome sequence resource for the geographically widespread anthracnose pathogen Colletotrichum asianum.</title>
        <authorList>
            <person name="Meng Y."/>
        </authorList>
    </citation>
    <scope>NUCLEOTIDE SEQUENCE [LARGE SCALE GENOMIC DNA]</scope>
    <source>
        <strain evidence="2 3">ICMP 18580</strain>
    </source>
</reference>
<feature type="region of interest" description="Disordered" evidence="1">
    <location>
        <begin position="1"/>
        <end position="98"/>
    </location>
</feature>
<evidence type="ECO:0000313" key="2">
    <source>
        <dbReference type="EMBL" id="KAF0330118.1"/>
    </source>
</evidence>
<dbReference type="Proteomes" id="UP000434172">
    <property type="component" value="Unassembled WGS sequence"/>
</dbReference>